<proteinExistence type="predicted"/>
<dbReference type="PANTHER" id="PTHR46967:SF1">
    <property type="entry name" value="KERATIN-ASSOCIATED PROTEIN 16-1-LIKE"/>
    <property type="match status" value="1"/>
</dbReference>
<dbReference type="Pfam" id="PF07699">
    <property type="entry name" value="Ephrin_rec_like"/>
    <property type="match status" value="2"/>
</dbReference>
<sequence>MVGYLLVSLLISVAPTLTWSCSDNLMFGYRLENSTVEQISNIGVHSCIKECRLRQPLCQSINYDSEHFLCEINSREADIEVEGIHQTNSIFANVNGSSREALDNCQESFCSPLHKCVTSRTSHVCISTACQPGTYGKDGQCVPCPIGQFHSGGQWCLLCPLGTYEDGTGSSQCKQCPLGMFQDEIGSSQCKQCLPGTYEDGTGSSLCKQCPPGTYQDETGSNQCKQCPPGTYQDETGSSQCKQCLPGTYQPQYAQNSAGEIPNNFICARKNVFQALLRHLKLLY</sequence>
<reference evidence="4" key="1">
    <citation type="submission" date="2025-08" db="UniProtKB">
        <authorList>
            <consortium name="RefSeq"/>
        </authorList>
    </citation>
    <scope>IDENTIFICATION</scope>
    <source>
        <tissue evidence="4">Whole sample</tissue>
    </source>
</reference>
<accession>A0A8B8D454</accession>
<feature type="signal peptide" evidence="1">
    <location>
        <begin position="1"/>
        <end position="20"/>
    </location>
</feature>
<dbReference type="RefSeq" id="XP_022322873.1">
    <property type="nucleotide sequence ID" value="XM_022467165.1"/>
</dbReference>
<protein>
    <submittedName>
        <fullName evidence="4">Proprotein convertase subtilisin/kexin type 5-like</fullName>
    </submittedName>
</protein>
<keyword evidence="1" id="KW-0732">Signal</keyword>
<dbReference type="Proteomes" id="UP000694844">
    <property type="component" value="Chromosome 3"/>
</dbReference>
<gene>
    <name evidence="4" type="primary">LOC111124312</name>
</gene>
<evidence type="ECO:0000313" key="4">
    <source>
        <dbReference type="RefSeq" id="XP_022322873.1"/>
    </source>
</evidence>
<dbReference type="PANTHER" id="PTHR46967">
    <property type="entry name" value="INSULIN-LIKE GROWTH FACTOR BINDING PROTEIN,N-TERMINAL"/>
    <property type="match status" value="1"/>
</dbReference>
<organism evidence="3 4">
    <name type="scientific">Crassostrea virginica</name>
    <name type="common">Eastern oyster</name>
    <dbReference type="NCBI Taxonomy" id="6565"/>
    <lineage>
        <taxon>Eukaryota</taxon>
        <taxon>Metazoa</taxon>
        <taxon>Spiralia</taxon>
        <taxon>Lophotrochozoa</taxon>
        <taxon>Mollusca</taxon>
        <taxon>Bivalvia</taxon>
        <taxon>Autobranchia</taxon>
        <taxon>Pteriomorphia</taxon>
        <taxon>Ostreida</taxon>
        <taxon>Ostreoidea</taxon>
        <taxon>Ostreidae</taxon>
        <taxon>Crassostrea</taxon>
    </lineage>
</organism>
<dbReference type="SUPFAM" id="SSF57184">
    <property type="entry name" value="Growth factor receptor domain"/>
    <property type="match status" value="1"/>
</dbReference>
<dbReference type="OrthoDB" id="413581at2759"/>
<dbReference type="Gene3D" id="2.10.50.10">
    <property type="entry name" value="Tumor Necrosis Factor Receptor, subunit A, domain 2"/>
    <property type="match status" value="2"/>
</dbReference>
<dbReference type="SMART" id="SM01411">
    <property type="entry name" value="Ephrin_rec_like"/>
    <property type="match status" value="2"/>
</dbReference>
<dbReference type="InterPro" id="IPR011641">
    <property type="entry name" value="Tyr-kin_ephrin_A/B_rcpt-like"/>
</dbReference>
<keyword evidence="3" id="KW-1185">Reference proteome</keyword>
<name>A0A8B8D454_CRAVI</name>
<dbReference type="KEGG" id="cvn:111124312"/>
<evidence type="ECO:0000259" key="2">
    <source>
        <dbReference type="Pfam" id="PF07699"/>
    </source>
</evidence>
<evidence type="ECO:0000313" key="3">
    <source>
        <dbReference type="Proteomes" id="UP000694844"/>
    </source>
</evidence>
<dbReference type="InterPro" id="IPR009030">
    <property type="entry name" value="Growth_fac_rcpt_cys_sf"/>
</dbReference>
<feature type="domain" description="Tyrosine-protein kinase ephrin type A/B receptor-like" evidence="2">
    <location>
        <begin position="152"/>
        <end position="193"/>
    </location>
</feature>
<dbReference type="AlphaFoldDB" id="A0A8B8D454"/>
<evidence type="ECO:0000256" key="1">
    <source>
        <dbReference type="SAM" id="SignalP"/>
    </source>
</evidence>
<dbReference type="GeneID" id="111124312"/>
<feature type="domain" description="Tyrosine-protein kinase ephrin type A/B receptor-like" evidence="2">
    <location>
        <begin position="196"/>
        <end position="239"/>
    </location>
</feature>
<feature type="chain" id="PRO_5034544654" evidence="1">
    <location>
        <begin position="21"/>
        <end position="284"/>
    </location>
</feature>